<dbReference type="OrthoDB" id="87075at2"/>
<dbReference type="RefSeq" id="WP_029493832.1">
    <property type="nucleotide sequence ID" value="NZ_ATKF01000105.1"/>
</dbReference>
<accession>A0A0S2ZQ37</accession>
<dbReference type="Proteomes" id="UP000063275">
    <property type="component" value="Chromosome"/>
</dbReference>
<organism evidence="1">
    <name type="scientific">Fusobacterium hwasookii ChDC F174</name>
    <dbReference type="NCBI Taxonomy" id="1307442"/>
    <lineage>
        <taxon>Bacteria</taxon>
        <taxon>Fusobacteriati</taxon>
        <taxon>Fusobacteriota</taxon>
        <taxon>Fusobacteriia</taxon>
        <taxon>Fusobacteriales</taxon>
        <taxon>Fusobacteriaceae</taxon>
        <taxon>Fusobacterium</taxon>
    </lineage>
</organism>
<gene>
    <name evidence="1" type="ORF">RN87_10540</name>
</gene>
<reference evidence="1 2" key="1">
    <citation type="submission" date="2015-11" db="EMBL/GenBank/DDBJ databases">
        <authorList>
            <person name="Zhang Y."/>
            <person name="Guo Z."/>
        </authorList>
    </citation>
    <scope>NUCLEOTIDE SEQUENCE [LARGE SCALE GENOMIC DNA]</scope>
    <source>
        <strain evidence="1 2">ChDC F174</strain>
    </source>
</reference>
<evidence type="ECO:0000313" key="2">
    <source>
        <dbReference type="Proteomes" id="UP000063275"/>
    </source>
</evidence>
<protein>
    <submittedName>
        <fullName evidence="1">Uncharacterized protein</fullName>
    </submittedName>
</protein>
<sequence>MKKFLFISLLFFSISILVKGIEIFEYFPFLFSDSKKEILSQQFLNSLGKKIVFTGKMENTEKVVTIYKEGDNLVYAYGLELQKPEIKIVGKAGKNLFKNFGGMDLEPWYHLVFKNKNYSYVITYADNNDFGPLYRLEVYKDGNLNPIFHKRLDSSTVTDVFFLDYINDKESIFYNLPQDEVPFYY</sequence>
<dbReference type="EMBL" id="CP013331">
    <property type="protein sequence ID" value="ALQ40951.1"/>
    <property type="molecule type" value="Genomic_DNA"/>
</dbReference>
<dbReference type="AlphaFoldDB" id="A0A0S2ZQ37"/>
<proteinExistence type="predicted"/>
<dbReference type="KEGG" id="fhw:RN87_10540"/>
<name>A0A0S2ZQ37_9FUSO</name>
<evidence type="ECO:0000313" key="1">
    <source>
        <dbReference type="EMBL" id="ALQ40951.1"/>
    </source>
</evidence>